<reference evidence="14 15" key="1">
    <citation type="submission" date="2018-07" db="EMBL/GenBank/DDBJ databases">
        <title>Venubactetium sediminum gen. nov., sp. nov., isolated from a marine solar saltern.</title>
        <authorList>
            <person name="Wang S."/>
        </authorList>
    </citation>
    <scope>NUCLEOTIDE SEQUENCE [LARGE SCALE GENOMIC DNA]</scope>
    <source>
        <strain evidence="14 15">WD2A32</strain>
    </source>
</reference>
<dbReference type="GO" id="GO:0009029">
    <property type="term" value="F:lipid-A 4'-kinase activity"/>
    <property type="evidence" value="ECO:0007669"/>
    <property type="project" value="UniProtKB-UniRule"/>
</dbReference>
<name>A0A369TAM5_9PROT</name>
<dbReference type="GO" id="GO:0005886">
    <property type="term" value="C:plasma membrane"/>
    <property type="evidence" value="ECO:0007669"/>
    <property type="project" value="TreeGrafter"/>
</dbReference>
<comment type="similarity">
    <text evidence="13">Belongs to the LpxK family.</text>
</comment>
<evidence type="ECO:0000256" key="2">
    <source>
        <dbReference type="ARBA" id="ARBA00004870"/>
    </source>
</evidence>
<evidence type="ECO:0000256" key="1">
    <source>
        <dbReference type="ARBA" id="ARBA00002274"/>
    </source>
</evidence>
<keyword evidence="5 13" id="KW-0444">Lipid biosynthesis</keyword>
<dbReference type="NCBIfam" id="TIGR00682">
    <property type="entry name" value="lpxK"/>
    <property type="match status" value="1"/>
</dbReference>
<evidence type="ECO:0000256" key="7">
    <source>
        <dbReference type="ARBA" id="ARBA00022679"/>
    </source>
</evidence>
<evidence type="ECO:0000256" key="5">
    <source>
        <dbReference type="ARBA" id="ARBA00022516"/>
    </source>
</evidence>
<evidence type="ECO:0000256" key="6">
    <source>
        <dbReference type="ARBA" id="ARBA00022556"/>
    </source>
</evidence>
<keyword evidence="6 13" id="KW-0441">Lipid A biosynthesis</keyword>
<evidence type="ECO:0000256" key="10">
    <source>
        <dbReference type="ARBA" id="ARBA00022840"/>
    </source>
</evidence>
<comment type="caution">
    <text evidence="14">The sequence shown here is derived from an EMBL/GenBank/DDBJ whole genome shotgun (WGS) entry which is preliminary data.</text>
</comment>
<dbReference type="PANTHER" id="PTHR42724:SF1">
    <property type="entry name" value="TETRAACYLDISACCHARIDE 4'-KINASE, MITOCHONDRIAL-RELATED"/>
    <property type="match status" value="1"/>
</dbReference>
<dbReference type="AlphaFoldDB" id="A0A369TAM5"/>
<comment type="pathway">
    <text evidence="2 13">Glycolipid biosynthesis; lipid IV(A) biosynthesis; lipid IV(A) from (3R)-3-hydroxytetradecanoyl-[acyl-carrier-protein] and UDP-N-acetyl-alpha-D-glucosamine: step 6/6.</text>
</comment>
<comment type="function">
    <text evidence="1 13">Transfers the gamma-phosphate of ATP to the 4'-position of a tetraacyldisaccharide 1-phosphate intermediate (termed DS-1-P) to form tetraacyldisaccharide 1,4'-bis-phosphate (lipid IVA).</text>
</comment>
<evidence type="ECO:0000256" key="4">
    <source>
        <dbReference type="ARBA" id="ARBA00016436"/>
    </source>
</evidence>
<dbReference type="GO" id="GO:0009244">
    <property type="term" value="P:lipopolysaccharide core region biosynthetic process"/>
    <property type="evidence" value="ECO:0007669"/>
    <property type="project" value="TreeGrafter"/>
</dbReference>
<evidence type="ECO:0000256" key="3">
    <source>
        <dbReference type="ARBA" id="ARBA00012071"/>
    </source>
</evidence>
<keyword evidence="9 13" id="KW-0418">Kinase</keyword>
<evidence type="ECO:0000256" key="13">
    <source>
        <dbReference type="HAMAP-Rule" id="MF_00409"/>
    </source>
</evidence>
<keyword evidence="8 13" id="KW-0547">Nucleotide-binding</keyword>
<dbReference type="InterPro" id="IPR027417">
    <property type="entry name" value="P-loop_NTPase"/>
</dbReference>
<keyword evidence="7 13" id="KW-0808">Transferase</keyword>
<organism evidence="14 15">
    <name type="scientific">Ferruginivarius sediminum</name>
    <dbReference type="NCBI Taxonomy" id="2661937"/>
    <lineage>
        <taxon>Bacteria</taxon>
        <taxon>Pseudomonadati</taxon>
        <taxon>Pseudomonadota</taxon>
        <taxon>Alphaproteobacteria</taxon>
        <taxon>Rhodospirillales</taxon>
        <taxon>Rhodospirillaceae</taxon>
        <taxon>Ferruginivarius</taxon>
    </lineage>
</organism>
<sequence length="328" mass="34701">MRPPEFWARDGVIPRLLSPLSALYDAAGVLRRQLTVPRPVGVPVICVGNATVGGTGKTPVAIDLAWRLSGQGLAVHLLTRGYGARRAASPVRVNPAKHTAVDVGDEALLLARAGPTWVSPDRIAGARKAVEAGAQVIVMDDGLQNPHLANNLALLVVDGAAGFGNGRVLPAGPLRESLWRALDRSDAVVVMGRDRAGVTGLVGDGRPVLKAKLIVPDDAASSFFGKRVLAFAGIGRPEKFFRTLAGLGADVVESRGFPDHHAFTREQLRDLLARAESANLTPVTTEKDAMRLPEWARWQVSVLPVAAVWDDPAAVDRLLEATLAHGAA</sequence>
<dbReference type="EMBL" id="QPMH01000006">
    <property type="protein sequence ID" value="RDD62363.1"/>
    <property type="molecule type" value="Genomic_DNA"/>
</dbReference>
<evidence type="ECO:0000256" key="8">
    <source>
        <dbReference type="ARBA" id="ARBA00022741"/>
    </source>
</evidence>
<evidence type="ECO:0000256" key="9">
    <source>
        <dbReference type="ARBA" id="ARBA00022777"/>
    </source>
</evidence>
<protein>
    <recommendedName>
        <fullName evidence="4 13">Tetraacyldisaccharide 4'-kinase</fullName>
        <ecNumber evidence="3 13">2.7.1.130</ecNumber>
    </recommendedName>
    <alternativeName>
        <fullName evidence="12 13">Lipid A 4'-kinase</fullName>
    </alternativeName>
</protein>
<evidence type="ECO:0000313" key="15">
    <source>
        <dbReference type="Proteomes" id="UP000253941"/>
    </source>
</evidence>
<gene>
    <name evidence="13" type="primary">lpxK</name>
    <name evidence="14" type="ORF">DRB17_09065</name>
</gene>
<dbReference type="UniPathway" id="UPA00359">
    <property type="reaction ID" value="UER00482"/>
</dbReference>
<evidence type="ECO:0000313" key="14">
    <source>
        <dbReference type="EMBL" id="RDD62363.1"/>
    </source>
</evidence>
<dbReference type="GO" id="GO:0005524">
    <property type="term" value="F:ATP binding"/>
    <property type="evidence" value="ECO:0007669"/>
    <property type="project" value="UniProtKB-UniRule"/>
</dbReference>
<dbReference type="Pfam" id="PF02606">
    <property type="entry name" value="LpxK"/>
    <property type="match status" value="1"/>
</dbReference>
<dbReference type="EC" id="2.7.1.130" evidence="3 13"/>
<dbReference type="Proteomes" id="UP000253941">
    <property type="component" value="Unassembled WGS sequence"/>
</dbReference>
<dbReference type="InterPro" id="IPR003758">
    <property type="entry name" value="LpxK"/>
</dbReference>
<dbReference type="SUPFAM" id="SSF52540">
    <property type="entry name" value="P-loop containing nucleoside triphosphate hydrolases"/>
    <property type="match status" value="1"/>
</dbReference>
<dbReference type="HAMAP" id="MF_00409">
    <property type="entry name" value="LpxK"/>
    <property type="match status" value="1"/>
</dbReference>
<keyword evidence="11 13" id="KW-0443">Lipid metabolism</keyword>
<dbReference type="RefSeq" id="WP_114581875.1">
    <property type="nucleotide sequence ID" value="NZ_QPMH01000006.1"/>
</dbReference>
<proteinExistence type="inferred from homology"/>
<comment type="catalytic activity">
    <reaction evidence="13">
        <text>a lipid A disaccharide + ATP = a lipid IVA + ADP + H(+)</text>
        <dbReference type="Rhea" id="RHEA:67840"/>
        <dbReference type="ChEBI" id="CHEBI:15378"/>
        <dbReference type="ChEBI" id="CHEBI:30616"/>
        <dbReference type="ChEBI" id="CHEBI:176343"/>
        <dbReference type="ChEBI" id="CHEBI:176425"/>
        <dbReference type="ChEBI" id="CHEBI:456216"/>
        <dbReference type="EC" id="2.7.1.130"/>
    </reaction>
</comment>
<evidence type="ECO:0000256" key="11">
    <source>
        <dbReference type="ARBA" id="ARBA00023098"/>
    </source>
</evidence>
<dbReference type="PANTHER" id="PTHR42724">
    <property type="entry name" value="TETRAACYLDISACCHARIDE 4'-KINASE"/>
    <property type="match status" value="1"/>
</dbReference>
<keyword evidence="15" id="KW-1185">Reference proteome</keyword>
<keyword evidence="10 13" id="KW-0067">ATP-binding</keyword>
<evidence type="ECO:0000256" key="12">
    <source>
        <dbReference type="ARBA" id="ARBA00029757"/>
    </source>
</evidence>
<accession>A0A369TAM5</accession>
<feature type="binding site" evidence="13">
    <location>
        <begin position="51"/>
        <end position="58"/>
    </location>
    <ligand>
        <name>ATP</name>
        <dbReference type="ChEBI" id="CHEBI:30616"/>
    </ligand>
</feature>
<dbReference type="GO" id="GO:0009245">
    <property type="term" value="P:lipid A biosynthetic process"/>
    <property type="evidence" value="ECO:0007669"/>
    <property type="project" value="UniProtKB-UniRule"/>
</dbReference>